<keyword evidence="1" id="KW-0812">Transmembrane</keyword>
<feature type="transmembrane region" description="Helical" evidence="1">
    <location>
        <begin position="12"/>
        <end position="33"/>
    </location>
</feature>
<sequence>MKIVAKAATKNLIGGGIAADLAATAIGGIIKGLSPKLRTMWGRQMQSLYSASLKTANPLDDIAVKALAEMTGVPVGGENE</sequence>
<gene>
    <name evidence="2" type="ORF">MM415B05246_0007</name>
</gene>
<proteinExistence type="predicted"/>
<protein>
    <submittedName>
        <fullName evidence="2">Uncharacterized protein</fullName>
    </submittedName>
</protein>
<keyword evidence="1" id="KW-1133">Transmembrane helix</keyword>
<evidence type="ECO:0000313" key="2">
    <source>
        <dbReference type="EMBL" id="QJA95688.1"/>
    </source>
</evidence>
<evidence type="ECO:0000256" key="1">
    <source>
        <dbReference type="SAM" id="Phobius"/>
    </source>
</evidence>
<organism evidence="2">
    <name type="scientific">viral metagenome</name>
    <dbReference type="NCBI Taxonomy" id="1070528"/>
    <lineage>
        <taxon>unclassified sequences</taxon>
        <taxon>metagenomes</taxon>
        <taxon>organismal metagenomes</taxon>
    </lineage>
</organism>
<dbReference type="AlphaFoldDB" id="A0A6M3LSG9"/>
<keyword evidence="1" id="KW-0472">Membrane</keyword>
<dbReference type="EMBL" id="MT143335">
    <property type="protein sequence ID" value="QJA95688.1"/>
    <property type="molecule type" value="Genomic_DNA"/>
</dbReference>
<reference evidence="2" key="1">
    <citation type="submission" date="2020-03" db="EMBL/GenBank/DDBJ databases">
        <title>The deep terrestrial virosphere.</title>
        <authorList>
            <person name="Holmfeldt K."/>
            <person name="Nilsson E."/>
            <person name="Simone D."/>
            <person name="Lopez-Fernandez M."/>
            <person name="Wu X."/>
            <person name="de Brujin I."/>
            <person name="Lundin D."/>
            <person name="Andersson A."/>
            <person name="Bertilsson S."/>
            <person name="Dopson M."/>
        </authorList>
    </citation>
    <scope>NUCLEOTIDE SEQUENCE</scope>
    <source>
        <strain evidence="2">MM415B05246</strain>
    </source>
</reference>
<name>A0A6M3LSG9_9ZZZZ</name>
<accession>A0A6M3LSG9</accession>